<feature type="domain" description="HYR" evidence="3">
    <location>
        <begin position="402"/>
        <end position="484"/>
    </location>
</feature>
<comment type="caution">
    <text evidence="4">The sequence shown here is derived from an EMBL/GenBank/DDBJ whole genome shotgun (WGS) entry which is preliminary data.</text>
</comment>
<dbReference type="NCBIfam" id="TIGR04131">
    <property type="entry name" value="Bac_Flav_CTERM"/>
    <property type="match status" value="1"/>
</dbReference>
<dbReference type="Pfam" id="PF02494">
    <property type="entry name" value="HYR"/>
    <property type="match status" value="8"/>
</dbReference>
<dbReference type="InterPro" id="IPR026341">
    <property type="entry name" value="T9SS_type_B"/>
</dbReference>
<name>A0ABT8KW46_9BACT</name>
<dbReference type="PANTHER" id="PTHR24273">
    <property type="entry name" value="FI04643P-RELATED"/>
    <property type="match status" value="1"/>
</dbReference>
<feature type="domain" description="HYR" evidence="3">
    <location>
        <begin position="564"/>
        <end position="646"/>
    </location>
</feature>
<dbReference type="PANTHER" id="PTHR24273:SF32">
    <property type="entry name" value="HYALIN"/>
    <property type="match status" value="1"/>
</dbReference>
<reference evidence="4" key="1">
    <citation type="submission" date="2023-06" db="EMBL/GenBank/DDBJ databases">
        <title>Genomic of Parafulvivirga corallium.</title>
        <authorList>
            <person name="Wang G."/>
        </authorList>
    </citation>
    <scope>NUCLEOTIDE SEQUENCE</scope>
    <source>
        <strain evidence="4">BMA10</strain>
    </source>
</reference>
<dbReference type="InterPro" id="IPR058515">
    <property type="entry name" value="DUF8202"/>
</dbReference>
<dbReference type="RefSeq" id="WP_346755023.1">
    <property type="nucleotide sequence ID" value="NZ_JAUJEA010000014.1"/>
</dbReference>
<feature type="domain" description="HYR" evidence="3">
    <location>
        <begin position="485"/>
        <end position="563"/>
    </location>
</feature>
<accession>A0ABT8KW46</accession>
<feature type="domain" description="HYR" evidence="3">
    <location>
        <begin position="971"/>
        <end position="1045"/>
    </location>
</feature>
<feature type="region of interest" description="Disordered" evidence="2">
    <location>
        <begin position="44"/>
        <end position="63"/>
    </location>
</feature>
<evidence type="ECO:0000256" key="1">
    <source>
        <dbReference type="ARBA" id="ARBA00022737"/>
    </source>
</evidence>
<feature type="domain" description="HYR" evidence="3">
    <location>
        <begin position="647"/>
        <end position="725"/>
    </location>
</feature>
<dbReference type="Gene3D" id="2.60.120.200">
    <property type="match status" value="1"/>
</dbReference>
<feature type="domain" description="HYR" evidence="3">
    <location>
        <begin position="809"/>
        <end position="887"/>
    </location>
</feature>
<protein>
    <submittedName>
        <fullName evidence="4">HYR domain-containing protein</fullName>
    </submittedName>
</protein>
<evidence type="ECO:0000259" key="3">
    <source>
        <dbReference type="PROSITE" id="PS50825"/>
    </source>
</evidence>
<dbReference type="Pfam" id="PF26628">
    <property type="entry name" value="DUF8202"/>
    <property type="match status" value="1"/>
</dbReference>
<evidence type="ECO:0000313" key="4">
    <source>
        <dbReference type="EMBL" id="MDN5204999.1"/>
    </source>
</evidence>
<dbReference type="Proteomes" id="UP001172082">
    <property type="component" value="Unassembled WGS sequence"/>
</dbReference>
<organism evidence="4 5">
    <name type="scientific">Splendidivirga corallicola</name>
    <dbReference type="NCBI Taxonomy" id="3051826"/>
    <lineage>
        <taxon>Bacteria</taxon>
        <taxon>Pseudomonadati</taxon>
        <taxon>Bacteroidota</taxon>
        <taxon>Cytophagia</taxon>
        <taxon>Cytophagales</taxon>
        <taxon>Splendidivirgaceae</taxon>
        <taxon>Splendidivirga</taxon>
    </lineage>
</organism>
<evidence type="ECO:0000256" key="2">
    <source>
        <dbReference type="SAM" id="MobiDB-lite"/>
    </source>
</evidence>
<dbReference type="InterPro" id="IPR003410">
    <property type="entry name" value="HYR_dom"/>
</dbReference>
<dbReference type="PROSITE" id="PS50825">
    <property type="entry name" value="HYR"/>
    <property type="match status" value="8"/>
</dbReference>
<feature type="domain" description="HYR" evidence="3">
    <location>
        <begin position="888"/>
        <end position="970"/>
    </location>
</feature>
<keyword evidence="5" id="KW-1185">Reference proteome</keyword>
<keyword evidence="1" id="KW-0677">Repeat</keyword>
<dbReference type="InterPro" id="IPR013320">
    <property type="entry name" value="ConA-like_dom_sf"/>
</dbReference>
<dbReference type="Pfam" id="PF17963">
    <property type="entry name" value="Big_9"/>
    <property type="match status" value="1"/>
</dbReference>
<feature type="domain" description="HYR" evidence="3">
    <location>
        <begin position="726"/>
        <end position="808"/>
    </location>
</feature>
<gene>
    <name evidence="4" type="ORF">QQ008_26655</name>
</gene>
<dbReference type="EMBL" id="JAUJEA010000014">
    <property type="protein sequence ID" value="MDN5204999.1"/>
    <property type="molecule type" value="Genomic_DNA"/>
</dbReference>
<sequence>MLFLLSFLLLGTVVSFAQTGPGGIGASSTNVLWLNGETLSGGPVTQWDDQSGNNNHATQSVPGQRPIGQLSSIGARNSIRFNGGSKYLEVPDNATLDFGIGNFTIAVVFSRNSDVNNDLYLLSKGAYDPGVAGYSFYGGDNIVNFNVGNGSVLEAASDTHNGTGLANASFVIGTVVRSGDLSIYNGNNAPTTQSLGAFSGNVDNNSALIIGKESGGLAKEWPGNIAEIIMFNHDLNEAQKIILENYLAAKYQLANVNDYFAHDATHGNEVAGIGRVDASNIHTTAKGTSLVTISSPDDMIDGEFLFWGHNNGDLNSSCGTPPPRVWRVDKTGDVGTVTMTFDVSGYTITDENQLSILISNNSGFSGYTVHTAGRVYDSGAKTVTFTGVNLTDDDYFTLSQIMDGILPTITGCPTDITVPANLATCDATVNWTAPNATDNCTLDSFASSHNPGDVFPVGTTTVVYKAIDRIGNVSTCSFNVIVEENINPVISNCPANITIAADAGVCTKNVTWTAPMATDNCGVPTLTSTHNPGDNFPLGTTTVTYTATDAAGNTAVCSFDVTVEDNEDPVITGCPSNITISADAGVCTKNVTWTVPTATDNCGVPTLTSTHNPGDNFPLGTTTVTYTATDAAGNTALCSFDVTVEDNEDPVITGCPLNITISADAGVCTKNVTWTVPAVTDNCGVPTLTSTHNPGDNFPVGTTTVTYTARDGAGNTTLCSFDVIVEDNEDPVITGCLSDVTVPADNGVCSMALNWIVPTVSDNCSGVTMIGSHSPGNSFPIGTTTVTYTATDGAGNTANCSFNITVEDREDPVISNIPSNITIAANPGVCTKNVTWTAPTAADNCGAPTLISTHNSGDNFSLGTTTVTYTATDTYGNTSMGSFDITVEDTEGPVVSGCPGNMTVAPDAGTCSKVVTWAEPIVTDNCSGSTLTSSHSSGDTFAMGITTVTYTATDAKGNTSICSFDVIVEDNEAPVITNCPVDISQTGSVVNWNIPSASDNCSTPTLTSTHNPGDSFPTGTTVVTYTAEDASGNTNTCSFTIEILIDSNGINNEPTGPNLNLVTNMDTPIDICLDVSDPDGDVLSFNIPAGTNGQITDIDIDNGCFNFVPGDGFIGTENLTVSVCDDGSPSLCIDIDIEIQVLDNREIRIIKVLTPDQDGINDVWVIKGIEKYPSNSVTVFNRWGTIVFEKNGYNNVNNFWNGKTNVKSINNSRSLPDGTYFYMINLGDGSEPLKGFIELMN</sequence>
<evidence type="ECO:0000313" key="5">
    <source>
        <dbReference type="Proteomes" id="UP001172082"/>
    </source>
</evidence>
<dbReference type="InterPro" id="IPR013783">
    <property type="entry name" value="Ig-like_fold"/>
</dbReference>
<feature type="compositionally biased region" description="Polar residues" evidence="2">
    <location>
        <begin position="47"/>
        <end position="62"/>
    </location>
</feature>
<proteinExistence type="predicted"/>
<dbReference type="Gene3D" id="2.60.40.10">
    <property type="entry name" value="Immunoglobulins"/>
    <property type="match status" value="3"/>
</dbReference>
<dbReference type="Pfam" id="PF13585">
    <property type="entry name" value="CHU_C"/>
    <property type="match status" value="1"/>
</dbReference>
<dbReference type="SUPFAM" id="SSF49899">
    <property type="entry name" value="Concanavalin A-like lectins/glucanases"/>
    <property type="match status" value="1"/>
</dbReference>